<proteinExistence type="predicted"/>
<dbReference type="Proteomes" id="UP000829476">
    <property type="component" value="Chromosome"/>
</dbReference>
<sequence>MKTPYMNIYRVLRINRIVVLAVVIMAFVSMIFALTTIYRLNNQMLNSAFMVNTHGKVIPLKLVSQKETLEVEAKAHLDLFHRYFYGLTPANYKNQLKKALWLGDSSVDQLYKQKKADGLYNRLLQYALQQHVREVSSYVDLSAQPYRFQTKVLLEVHRGAVTDHYQLITSGALQPTSRSFPENTHGLLITEFYENQLKKLSDENK</sequence>
<keyword evidence="2" id="KW-1185">Reference proteome</keyword>
<name>A0ABY3YKJ4_9FLAO</name>
<gene>
    <name evidence="1" type="ORF">MQE36_14735</name>
</gene>
<protein>
    <submittedName>
        <fullName evidence="1">Conjugal transfer protein TraK</fullName>
    </submittedName>
</protein>
<accession>A0ABY3YKJ4</accession>
<reference evidence="1 2" key="1">
    <citation type="journal article" date="2018" name="Int. J. Syst. Evol. Microbiol.">
        <title>Zhouia spongiae sp. nov., isolated from a marine sponge.</title>
        <authorList>
            <person name="Zhuang L."/>
            <person name="Lin B."/>
            <person name="Qin F."/>
            <person name="Luo L."/>
        </authorList>
    </citation>
    <scope>NUCLEOTIDE SEQUENCE [LARGE SCALE GENOMIC DNA]</scope>
    <source>
        <strain evidence="1 2">HN-Y44</strain>
    </source>
</reference>
<dbReference type="EMBL" id="CP094326">
    <property type="protein sequence ID" value="UNY98329.1"/>
    <property type="molecule type" value="Genomic_DNA"/>
</dbReference>
<evidence type="ECO:0000313" key="2">
    <source>
        <dbReference type="Proteomes" id="UP000829476"/>
    </source>
</evidence>
<dbReference type="RefSeq" id="WP_242936736.1">
    <property type="nucleotide sequence ID" value="NZ_CP094326.1"/>
</dbReference>
<organism evidence="1 2">
    <name type="scientific">Zhouia spongiae</name>
    <dbReference type="NCBI Taxonomy" id="2202721"/>
    <lineage>
        <taxon>Bacteria</taxon>
        <taxon>Pseudomonadati</taxon>
        <taxon>Bacteroidota</taxon>
        <taxon>Flavobacteriia</taxon>
        <taxon>Flavobacteriales</taxon>
        <taxon>Flavobacteriaceae</taxon>
        <taxon>Zhouia</taxon>
    </lineage>
</organism>
<evidence type="ECO:0000313" key="1">
    <source>
        <dbReference type="EMBL" id="UNY98329.1"/>
    </source>
</evidence>